<dbReference type="AlphaFoldDB" id="A0A415G8E8"/>
<organism evidence="1 2">
    <name type="scientific">Anaerobutyricum hallii</name>
    <dbReference type="NCBI Taxonomy" id="39488"/>
    <lineage>
        <taxon>Bacteria</taxon>
        <taxon>Bacillati</taxon>
        <taxon>Bacillota</taxon>
        <taxon>Clostridia</taxon>
        <taxon>Lachnospirales</taxon>
        <taxon>Lachnospiraceae</taxon>
        <taxon>Anaerobutyricum</taxon>
    </lineage>
</organism>
<dbReference type="EMBL" id="QRNJ01000018">
    <property type="protein sequence ID" value="RHK39949.1"/>
    <property type="molecule type" value="Genomic_DNA"/>
</dbReference>
<proteinExistence type="predicted"/>
<comment type="caution">
    <text evidence="1">The sequence shown here is derived from an EMBL/GenBank/DDBJ whole genome shotgun (WGS) entry which is preliminary data.</text>
</comment>
<reference evidence="1 2" key="1">
    <citation type="submission" date="2018-08" db="EMBL/GenBank/DDBJ databases">
        <title>A genome reference for cultivated species of the human gut microbiota.</title>
        <authorList>
            <person name="Zou Y."/>
            <person name="Xue W."/>
            <person name="Luo G."/>
        </authorList>
    </citation>
    <scope>NUCLEOTIDE SEQUENCE [LARGE SCALE GENOMIC DNA]</scope>
    <source>
        <strain evidence="1 2">AF45-14BH</strain>
    </source>
</reference>
<protein>
    <submittedName>
        <fullName evidence="1">Uncharacterized protein</fullName>
    </submittedName>
</protein>
<dbReference type="RefSeq" id="WP_118314355.1">
    <property type="nucleotide sequence ID" value="NZ_QRNJ01000018.1"/>
</dbReference>
<evidence type="ECO:0000313" key="1">
    <source>
        <dbReference type="EMBL" id="RHK39949.1"/>
    </source>
</evidence>
<accession>A0A415G8E8</accession>
<name>A0A415G8E8_9FIRM</name>
<dbReference type="Proteomes" id="UP000283497">
    <property type="component" value="Unassembled WGS sequence"/>
</dbReference>
<sequence>MTRAETTKFLGQLLINQYFSGMGKHWASEVSVDPWSTNGKRVDFMQFSPENQMSISGIEKGIFTCYEVKSCKKDVYSGNGLNFIGEKNYIVMTMKCYKDILPDLRENKFVKYLHNNYPGSSDYFGVMVALPKWRECMDEFENPTPLSKELDQWKLSIVLPCRNGPRYRSATELLFCMLRSGR</sequence>
<gene>
    <name evidence="1" type="ORF">DW068_06150</name>
</gene>
<evidence type="ECO:0000313" key="2">
    <source>
        <dbReference type="Proteomes" id="UP000283497"/>
    </source>
</evidence>